<evidence type="ECO:0000256" key="2">
    <source>
        <dbReference type="ARBA" id="ARBA00023125"/>
    </source>
</evidence>
<dbReference type="InterPro" id="IPR000232">
    <property type="entry name" value="HSF_DNA-bd"/>
</dbReference>
<keyword evidence="5" id="KW-0175">Coiled coil</keyword>
<feature type="domain" description="HSF-type DNA-binding" evidence="6">
    <location>
        <begin position="9"/>
        <end position="102"/>
    </location>
</feature>
<feature type="coiled-coil region" evidence="5">
    <location>
        <begin position="113"/>
        <end position="140"/>
    </location>
</feature>
<comment type="caution">
    <text evidence="7">The sequence shown here is derived from an EMBL/GenBank/DDBJ whole genome shotgun (WGS) entry which is preliminary data.</text>
</comment>
<comment type="subcellular location">
    <subcellularLocation>
        <location evidence="1">Nucleus</location>
    </subcellularLocation>
</comment>
<protein>
    <recommendedName>
        <fullName evidence="6">HSF-type DNA-binding domain-containing protein</fullName>
    </recommendedName>
</protein>
<evidence type="ECO:0000256" key="3">
    <source>
        <dbReference type="ARBA" id="ARBA00023242"/>
    </source>
</evidence>
<dbReference type="GO" id="GO:0005634">
    <property type="term" value="C:nucleus"/>
    <property type="evidence" value="ECO:0007669"/>
    <property type="project" value="UniProtKB-SubCell"/>
</dbReference>
<dbReference type="OrthoDB" id="60033at2759"/>
<evidence type="ECO:0000313" key="8">
    <source>
        <dbReference type="Proteomes" id="UP000187209"/>
    </source>
</evidence>
<evidence type="ECO:0000256" key="1">
    <source>
        <dbReference type="ARBA" id="ARBA00004123"/>
    </source>
</evidence>
<keyword evidence="3" id="KW-0539">Nucleus</keyword>
<dbReference type="InterPro" id="IPR036388">
    <property type="entry name" value="WH-like_DNA-bd_sf"/>
</dbReference>
<dbReference type="FunFam" id="1.10.10.10:FF:000334">
    <property type="entry name" value="Heat shock factor protein 2"/>
    <property type="match status" value="1"/>
</dbReference>
<sequence>MKSKRTSGCVNSFLVKIFDILNNPNYQDIIKWVSQGKAFEILNLPVFMNEVLPNYFKHKNFSSFIRQLNMYDFHKQPGESYIFNHPLFTSDNPDQLSQIKRKNSSSKNDKNPNEEILTKIRKLRENNGVLENTVEKLENMYDEVTSFNQVLISHLLKCQDREQYLEEALRLSMNYLKGVQEIKVKNT</sequence>
<dbReference type="InterPro" id="IPR036390">
    <property type="entry name" value="WH_DNA-bd_sf"/>
</dbReference>
<accession>A0A1R2AT92</accession>
<evidence type="ECO:0000256" key="5">
    <source>
        <dbReference type="SAM" id="Coils"/>
    </source>
</evidence>
<organism evidence="7 8">
    <name type="scientific">Stentor coeruleus</name>
    <dbReference type="NCBI Taxonomy" id="5963"/>
    <lineage>
        <taxon>Eukaryota</taxon>
        <taxon>Sar</taxon>
        <taxon>Alveolata</taxon>
        <taxon>Ciliophora</taxon>
        <taxon>Postciliodesmatophora</taxon>
        <taxon>Heterotrichea</taxon>
        <taxon>Heterotrichida</taxon>
        <taxon>Stentoridae</taxon>
        <taxon>Stentor</taxon>
    </lineage>
</organism>
<dbReference type="SUPFAM" id="SSF46785">
    <property type="entry name" value="Winged helix' DNA-binding domain"/>
    <property type="match status" value="1"/>
</dbReference>
<dbReference type="GO" id="GO:0043565">
    <property type="term" value="F:sequence-specific DNA binding"/>
    <property type="evidence" value="ECO:0007669"/>
    <property type="project" value="InterPro"/>
</dbReference>
<dbReference type="PANTHER" id="PTHR10015">
    <property type="entry name" value="HEAT SHOCK TRANSCRIPTION FACTOR"/>
    <property type="match status" value="1"/>
</dbReference>
<dbReference type="SMART" id="SM00415">
    <property type="entry name" value="HSF"/>
    <property type="match status" value="1"/>
</dbReference>
<proteinExistence type="inferred from homology"/>
<reference evidence="7 8" key="1">
    <citation type="submission" date="2016-11" db="EMBL/GenBank/DDBJ databases">
        <title>The macronuclear genome of Stentor coeruleus: a giant cell with tiny introns.</title>
        <authorList>
            <person name="Slabodnick M."/>
            <person name="Ruby J.G."/>
            <person name="Reiff S.B."/>
            <person name="Swart E.C."/>
            <person name="Gosai S."/>
            <person name="Prabakaran S."/>
            <person name="Witkowska E."/>
            <person name="Larue G.E."/>
            <person name="Fisher S."/>
            <person name="Freeman R.M."/>
            <person name="Gunawardena J."/>
            <person name="Chu W."/>
            <person name="Stover N.A."/>
            <person name="Gregory B.D."/>
            <person name="Nowacki M."/>
            <person name="Derisi J."/>
            <person name="Roy S.W."/>
            <person name="Marshall W.F."/>
            <person name="Sood P."/>
        </authorList>
    </citation>
    <scope>NUCLEOTIDE SEQUENCE [LARGE SCALE GENOMIC DNA]</scope>
    <source>
        <strain evidence="7">WM001</strain>
    </source>
</reference>
<keyword evidence="8" id="KW-1185">Reference proteome</keyword>
<dbReference type="PANTHER" id="PTHR10015:SF206">
    <property type="entry name" value="HSF-TYPE DNA-BINDING DOMAIN-CONTAINING PROTEIN"/>
    <property type="match status" value="1"/>
</dbReference>
<keyword evidence="2" id="KW-0238">DNA-binding</keyword>
<evidence type="ECO:0000259" key="6">
    <source>
        <dbReference type="SMART" id="SM00415"/>
    </source>
</evidence>
<evidence type="ECO:0000313" key="7">
    <source>
        <dbReference type="EMBL" id="OMJ67620.1"/>
    </source>
</evidence>
<name>A0A1R2AT92_9CILI</name>
<dbReference type="Pfam" id="PF00447">
    <property type="entry name" value="HSF_DNA-bind"/>
    <property type="match status" value="1"/>
</dbReference>
<dbReference type="Gene3D" id="1.10.10.10">
    <property type="entry name" value="Winged helix-like DNA-binding domain superfamily/Winged helix DNA-binding domain"/>
    <property type="match status" value="1"/>
</dbReference>
<dbReference type="GO" id="GO:0003700">
    <property type="term" value="F:DNA-binding transcription factor activity"/>
    <property type="evidence" value="ECO:0007669"/>
    <property type="project" value="InterPro"/>
</dbReference>
<evidence type="ECO:0000256" key="4">
    <source>
        <dbReference type="RuleBase" id="RU004020"/>
    </source>
</evidence>
<gene>
    <name evidence="7" type="ORF">SteCoe_35169</name>
</gene>
<dbReference type="EMBL" id="MPUH01001465">
    <property type="protein sequence ID" value="OMJ67620.1"/>
    <property type="molecule type" value="Genomic_DNA"/>
</dbReference>
<dbReference type="AlphaFoldDB" id="A0A1R2AT92"/>
<comment type="similarity">
    <text evidence="4">Belongs to the HSF family.</text>
</comment>
<dbReference type="Proteomes" id="UP000187209">
    <property type="component" value="Unassembled WGS sequence"/>
</dbReference>
<dbReference type="PRINTS" id="PR00056">
    <property type="entry name" value="HSFDOMAIN"/>
</dbReference>